<feature type="domain" description="ABC3 transporter permease C-terminal" evidence="7">
    <location>
        <begin position="285"/>
        <end position="402"/>
    </location>
</feature>
<evidence type="ECO:0000313" key="10">
    <source>
        <dbReference type="Proteomes" id="UP000051861"/>
    </source>
</evidence>
<comment type="caution">
    <text evidence="9">The sequence shown here is derived from an EMBL/GenBank/DDBJ whole genome shotgun (WGS) entry which is preliminary data.</text>
</comment>
<dbReference type="PROSITE" id="PS51257">
    <property type="entry name" value="PROKAR_LIPOPROTEIN"/>
    <property type="match status" value="1"/>
</dbReference>
<dbReference type="Pfam" id="PF02687">
    <property type="entry name" value="FtsX"/>
    <property type="match status" value="2"/>
</dbReference>
<evidence type="ECO:0000256" key="4">
    <source>
        <dbReference type="ARBA" id="ARBA00022989"/>
    </source>
</evidence>
<reference evidence="9 10" key="1">
    <citation type="journal article" date="2015" name="Microbiome">
        <title>Genomic resolution of linkages in carbon, nitrogen, and sulfur cycling among widespread estuary sediment bacteria.</title>
        <authorList>
            <person name="Baker B.J."/>
            <person name="Lazar C.S."/>
            <person name="Teske A.P."/>
            <person name="Dick G.J."/>
        </authorList>
    </citation>
    <scope>NUCLEOTIDE SEQUENCE [LARGE SCALE GENOMIC DNA]</scope>
    <source>
        <strain evidence="9">DG_54_3</strain>
    </source>
</reference>
<dbReference type="Pfam" id="PF12704">
    <property type="entry name" value="MacB_PCD"/>
    <property type="match status" value="1"/>
</dbReference>
<evidence type="ECO:0008006" key="11">
    <source>
        <dbReference type="Google" id="ProtNLM"/>
    </source>
</evidence>
<evidence type="ECO:0000256" key="2">
    <source>
        <dbReference type="ARBA" id="ARBA00022475"/>
    </source>
</evidence>
<feature type="transmembrane region" description="Helical" evidence="6">
    <location>
        <begin position="21"/>
        <end position="41"/>
    </location>
</feature>
<comment type="subcellular location">
    <subcellularLocation>
        <location evidence="1">Cell membrane</location>
        <topology evidence="1">Multi-pass membrane protein</topology>
    </subcellularLocation>
</comment>
<dbReference type="InterPro" id="IPR050250">
    <property type="entry name" value="Macrolide_Exporter_MacB"/>
</dbReference>
<feature type="transmembrane region" description="Helical" evidence="6">
    <location>
        <begin position="373"/>
        <end position="397"/>
    </location>
</feature>
<dbReference type="AlphaFoldDB" id="A0A0S7XXW0"/>
<keyword evidence="5 6" id="KW-0472">Membrane</keyword>
<sequence>MFKSYLKIAFRNIKRHKGFSFINITGLAIGIAACLLLFLWVQDELSYDRYHENAGEIYRVLLQYEDEGQLRQSAATSAPLAPALLNEFPEILNSVRFGRNGFVVSYQNKRFIEEVFFADPQVFDIFTFPLIKGDSKTALIEPYSIVISEKMCQKYFGDDDPIGKILTFDEWKRDFKITGIFRNIPQNSHFRFDFLGSFRDYASRHFDQWGISNYWTYILVSEDFSIAGYREKLPQFVEKYRGKESRYVYKTTFPLQPLTRIHLHSSLRNEIESNRDISTVYIFSAIALFILLIACLNYVNLSTSKYVNRAREVGVRKVVGASRSQLIKQFLGESILLSFIALLFAAVLTELFLPLFNSLARKELTINFFDNLFLTPVLVSIILFVGLASGIFPAFFISALQPVKAIKGLHKASSEVYLLRRALVVSQFAISIIFIIGTIIISNQLNYIRNKKLGLDKEHVVGIPIYDKDVLKKLETIKTEFLQNPNILSVSASDYFPGKVNMYQNYWYEGMSSDMNPMIRWIVADHDFLETFRIELVAGRNFSKDFQSDVEGAYILNESALKEIGWESALGKEFEIVHKGTVIGVVKDFHFKPLHHKIEPVALCIYPKLFQYIYVRINPESISRTLDFLKNKWQEFIPRQSFEYSFLDEAFDSLYKSEMRLGRMLGIVTSLAIFIACLGLYGLAAFSAEQRTKEIGIRKVLGASVSGIILLLSKEFTKWVLVANIIAWPIAYYAMSRWLQNFAYRTNIALWVFLSAAVIAFVIALLTVGYQAFKAALTNPVETLRYE</sequence>
<organism evidence="9 10">
    <name type="scientific">candidate division WOR-1 bacterium DG_54_3</name>
    <dbReference type="NCBI Taxonomy" id="1703775"/>
    <lineage>
        <taxon>Bacteria</taxon>
        <taxon>Bacillati</taxon>
        <taxon>Saganbacteria</taxon>
    </lineage>
</organism>
<protein>
    <recommendedName>
        <fullName evidence="11">ABC transporter permease</fullName>
    </recommendedName>
</protein>
<dbReference type="GO" id="GO:0005886">
    <property type="term" value="C:plasma membrane"/>
    <property type="evidence" value="ECO:0007669"/>
    <property type="project" value="UniProtKB-SubCell"/>
</dbReference>
<keyword evidence="3 6" id="KW-0812">Transmembrane</keyword>
<feature type="transmembrane region" description="Helical" evidence="6">
    <location>
        <begin position="280"/>
        <end position="301"/>
    </location>
</feature>
<evidence type="ECO:0000313" key="9">
    <source>
        <dbReference type="EMBL" id="KPJ67344.1"/>
    </source>
</evidence>
<gene>
    <name evidence="9" type="ORF">AMJ44_07285</name>
</gene>
<keyword evidence="2" id="KW-1003">Cell membrane</keyword>
<proteinExistence type="predicted"/>
<name>A0A0S7XXW0_UNCSA</name>
<dbReference type="PATRIC" id="fig|1703775.3.peg.2863"/>
<evidence type="ECO:0000256" key="1">
    <source>
        <dbReference type="ARBA" id="ARBA00004651"/>
    </source>
</evidence>
<feature type="transmembrane region" description="Helical" evidence="6">
    <location>
        <begin position="418"/>
        <end position="441"/>
    </location>
</feature>
<dbReference type="InterPro" id="IPR025857">
    <property type="entry name" value="MacB_PCD"/>
</dbReference>
<dbReference type="InterPro" id="IPR003838">
    <property type="entry name" value="ABC3_permease_C"/>
</dbReference>
<feature type="transmembrane region" description="Helical" evidence="6">
    <location>
        <begin position="748"/>
        <end position="773"/>
    </location>
</feature>
<accession>A0A0S7XXW0</accession>
<feature type="transmembrane region" description="Helical" evidence="6">
    <location>
        <begin position="696"/>
        <end position="713"/>
    </location>
</feature>
<feature type="transmembrane region" description="Helical" evidence="6">
    <location>
        <begin position="664"/>
        <end position="684"/>
    </location>
</feature>
<dbReference type="GO" id="GO:0022857">
    <property type="term" value="F:transmembrane transporter activity"/>
    <property type="evidence" value="ECO:0007669"/>
    <property type="project" value="TreeGrafter"/>
</dbReference>
<dbReference type="PANTHER" id="PTHR30572">
    <property type="entry name" value="MEMBRANE COMPONENT OF TRANSPORTER-RELATED"/>
    <property type="match status" value="1"/>
</dbReference>
<feature type="domain" description="MacB-like periplasmic core" evidence="8">
    <location>
        <begin position="20"/>
        <end position="221"/>
    </location>
</feature>
<evidence type="ECO:0000256" key="6">
    <source>
        <dbReference type="SAM" id="Phobius"/>
    </source>
</evidence>
<feature type="domain" description="ABC3 transporter permease C-terminal" evidence="7">
    <location>
        <begin position="667"/>
        <end position="779"/>
    </location>
</feature>
<evidence type="ECO:0000256" key="5">
    <source>
        <dbReference type="ARBA" id="ARBA00023136"/>
    </source>
</evidence>
<feature type="transmembrane region" description="Helical" evidence="6">
    <location>
        <begin position="719"/>
        <end position="736"/>
    </location>
</feature>
<dbReference type="EMBL" id="LIZX01000063">
    <property type="protein sequence ID" value="KPJ67344.1"/>
    <property type="molecule type" value="Genomic_DNA"/>
</dbReference>
<dbReference type="PANTHER" id="PTHR30572:SF18">
    <property type="entry name" value="ABC-TYPE MACROLIDE FAMILY EXPORT SYSTEM PERMEASE COMPONENT 2"/>
    <property type="match status" value="1"/>
</dbReference>
<evidence type="ECO:0000259" key="8">
    <source>
        <dbReference type="Pfam" id="PF12704"/>
    </source>
</evidence>
<keyword evidence="4 6" id="KW-1133">Transmembrane helix</keyword>
<evidence type="ECO:0000259" key="7">
    <source>
        <dbReference type="Pfam" id="PF02687"/>
    </source>
</evidence>
<evidence type="ECO:0000256" key="3">
    <source>
        <dbReference type="ARBA" id="ARBA00022692"/>
    </source>
</evidence>
<feature type="transmembrane region" description="Helical" evidence="6">
    <location>
        <begin position="330"/>
        <end position="353"/>
    </location>
</feature>
<dbReference type="Proteomes" id="UP000051861">
    <property type="component" value="Unassembled WGS sequence"/>
</dbReference>